<dbReference type="SMART" id="SM00257">
    <property type="entry name" value="LysM"/>
    <property type="match status" value="2"/>
</dbReference>
<dbReference type="SUPFAM" id="SSF54106">
    <property type="entry name" value="LysM domain"/>
    <property type="match status" value="1"/>
</dbReference>
<reference evidence="4 5" key="1">
    <citation type="journal article" date="2017" name="Mol. Biol. Evol.">
        <title>The 4-celled Tetrabaena socialis nuclear genome reveals the essential components for genetic control of cell number at the origin of multicellularity in the volvocine lineage.</title>
        <authorList>
            <person name="Featherston J."/>
            <person name="Arakaki Y."/>
            <person name="Hanschen E.R."/>
            <person name="Ferris P.J."/>
            <person name="Michod R.E."/>
            <person name="Olson B.J.S.C."/>
            <person name="Nozaki H."/>
            <person name="Durand P.M."/>
        </authorList>
    </citation>
    <scope>NUCLEOTIDE SEQUENCE [LARGE SCALE GENOMIC DNA]</scope>
    <source>
        <strain evidence="4 5">NIES-571</strain>
    </source>
</reference>
<protein>
    <recommendedName>
        <fullName evidence="3">LysM domain-containing protein</fullName>
    </recommendedName>
</protein>
<feature type="compositionally biased region" description="Pro residues" evidence="1">
    <location>
        <begin position="314"/>
        <end position="338"/>
    </location>
</feature>
<feature type="compositionally biased region" description="Pro residues" evidence="1">
    <location>
        <begin position="1119"/>
        <end position="1143"/>
    </location>
</feature>
<keyword evidence="5" id="KW-1185">Reference proteome</keyword>
<dbReference type="Gene3D" id="2.30.180.10">
    <property type="entry name" value="FAS1 domain"/>
    <property type="match status" value="2"/>
</dbReference>
<dbReference type="EMBL" id="PGGS01000230">
    <property type="protein sequence ID" value="PNH06541.1"/>
    <property type="molecule type" value="Genomic_DNA"/>
</dbReference>
<evidence type="ECO:0000256" key="1">
    <source>
        <dbReference type="SAM" id="MobiDB-lite"/>
    </source>
</evidence>
<evidence type="ECO:0000259" key="3">
    <source>
        <dbReference type="PROSITE" id="PS51782"/>
    </source>
</evidence>
<dbReference type="PANTHER" id="PTHR24216:SF65">
    <property type="entry name" value="PAXILLIN-LIKE PROTEIN 1"/>
    <property type="match status" value="1"/>
</dbReference>
<dbReference type="PROSITE" id="PS51782">
    <property type="entry name" value="LYSM"/>
    <property type="match status" value="1"/>
</dbReference>
<dbReference type="CDD" id="cd00118">
    <property type="entry name" value="LysM"/>
    <property type="match status" value="2"/>
</dbReference>
<dbReference type="InterPro" id="IPR018392">
    <property type="entry name" value="LysM"/>
</dbReference>
<dbReference type="SMART" id="SM00554">
    <property type="entry name" value="FAS1"/>
    <property type="match status" value="3"/>
</dbReference>
<dbReference type="Pfam" id="PF01476">
    <property type="entry name" value="LysM"/>
    <property type="match status" value="1"/>
</dbReference>
<comment type="caution">
    <text evidence="4">The sequence shown here is derived from an EMBL/GenBank/DDBJ whole genome shotgun (WGS) entry which is preliminary data.</text>
</comment>
<feature type="region of interest" description="Disordered" evidence="1">
    <location>
        <begin position="312"/>
        <end position="338"/>
    </location>
</feature>
<evidence type="ECO:0000256" key="2">
    <source>
        <dbReference type="SAM" id="SignalP"/>
    </source>
</evidence>
<evidence type="ECO:0000313" key="5">
    <source>
        <dbReference type="Proteomes" id="UP000236333"/>
    </source>
</evidence>
<sequence>MAIPCSLAIGGDLGGRHLAVWRVGLLFHLLLLLAFSATPTHGQGTTCSSTYSIKSGDNCKVVAQATGVRIANLLAANPSINPGYSGCTSLQVGQLLCLAGPSGGNPGRNRTCTGNSTYTVNSAGDNCYSITQAKGITLASLLAANPSSLLDNTPGFRICAAAWFKAFNYYAYIQQFDTSGWTLFIPNDTACLAMLAARGIRVYDAIALGAASSIIKNMFVANGRYPVGSITNKTYLQTDLGLFGNSSSNNTLTFGKDATGAVQVFQTFPITGVRQNATIVAPDIMIQLAASDRGGAGLAGYVHMTNNMFWPEQSPLPPPPSPMPPPAPPPPPSPPPLPAFPTGLAAYLNNYPELDTLRRLMGCTNLTTLYHATLSTLTRSATFLSPTNQAWVKYFGRVGLSSDPNVAIPVMCSTTNLANTTDLLKAHFVDDWFPTLNILVRMYQPGNQNYKYFGLGPTNVSFAPWTLLMQASTSSVNVTCPSPLASASIVGGDRYDIQIYKIDYNPSYKDGSQATIAHWINNVLNVPSLLDNTPGFRICAAAWFKAFNYYAYIRQFDTSGWTLFIPNDTACLAMLAARGIRVYDAIALGAASSIIKNMFVSNGRYLVGSITNNTYLQTDLGLFGNSSSNNTLTFGKDATGAVQVFQTFPITGVRQNATIVAPDIMIQLAASDRGGAGLAGYVHMTNNMFWPEQSPLPPPPSPMPPPAPPPPPSPPPLPAFPTGLAAYLNNYPELDTLRRLMGCTNLTTLYHATLSTLTRSATFLSPTNQAWVKYFGRVGLSSDPNVAIPVMCSTTNLANTTDLLKAHFVDDWFPTLNILVRMYQPGNQNYKYFGLGPTNVSFAPWTLLMQASTSSVNVTCPSPLASASIVGGDRYDIQIYKIDYNPSYKDGSQATIAHWINNVLNVPVAPPPPIPSPPSPSPPSPPKPPSPPPLPPNPPPAPFPPPPFTGLQSLLDNTPGFRICAAAWFKAFNYYAYIRQFDTSGWTLFIPNDTACLAMLAARGIRVYDAIALGAASSIIKNMFVSNGRYLVGSITNNTYLQTDLGLFGNSSSNNTLTFGKDATGAVQVFQTFPITGVRQNATIVAPDIMILRAANSLGGAGLAGYVHMTNNMFWPEQSPLPPPPSPMPPPAPPPPPSPPPLPAFPTGLAAYLNNYPELDTLRRLMGCTNLTTLYHATLSTLTRSATFLSPTNQAWVKYFGRVGLSSDPNVAIPVMCSTTNLANTTDLLKAHFVDDWFPTLNILVRMYQPGNQNYKYFGLGPTNVSFAPWTLLMQASTSSVNVTCPSPLASASIVGGDRYDIQIYKIDYNPSYKDGSQATIAHWINNVLNVPVAPPPPAPTPPTSPAWYP</sequence>
<feature type="compositionally biased region" description="Pro residues" evidence="1">
    <location>
        <begin position="694"/>
        <end position="718"/>
    </location>
</feature>
<dbReference type="InterPro" id="IPR000782">
    <property type="entry name" value="FAS1_domain"/>
</dbReference>
<dbReference type="Proteomes" id="UP000236333">
    <property type="component" value="Unassembled WGS sequence"/>
</dbReference>
<dbReference type="OrthoDB" id="532909at2759"/>
<feature type="chain" id="PRO_5014392917" description="LysM domain-containing protein" evidence="2">
    <location>
        <begin position="43"/>
        <end position="1350"/>
    </location>
</feature>
<proteinExistence type="predicted"/>
<evidence type="ECO:0000313" key="4">
    <source>
        <dbReference type="EMBL" id="PNH06541.1"/>
    </source>
</evidence>
<organism evidence="4 5">
    <name type="scientific">Tetrabaena socialis</name>
    <dbReference type="NCBI Taxonomy" id="47790"/>
    <lineage>
        <taxon>Eukaryota</taxon>
        <taxon>Viridiplantae</taxon>
        <taxon>Chlorophyta</taxon>
        <taxon>core chlorophytes</taxon>
        <taxon>Chlorophyceae</taxon>
        <taxon>CS clade</taxon>
        <taxon>Chlamydomonadales</taxon>
        <taxon>Tetrabaenaceae</taxon>
        <taxon>Tetrabaena</taxon>
    </lineage>
</organism>
<feature type="region of interest" description="Disordered" evidence="1">
    <location>
        <begin position="692"/>
        <end position="718"/>
    </location>
</feature>
<dbReference type="InterPro" id="IPR036378">
    <property type="entry name" value="FAS1_dom_sf"/>
</dbReference>
<dbReference type="InterPro" id="IPR036779">
    <property type="entry name" value="LysM_dom_sf"/>
</dbReference>
<dbReference type="SUPFAM" id="SSF82153">
    <property type="entry name" value="FAS1 domain"/>
    <property type="match status" value="2"/>
</dbReference>
<feature type="region of interest" description="Disordered" evidence="1">
    <location>
        <begin position="911"/>
        <end position="948"/>
    </location>
</feature>
<name>A0A2J8A1X1_9CHLO</name>
<keyword evidence="2" id="KW-0732">Signal</keyword>
<feature type="region of interest" description="Disordered" evidence="1">
    <location>
        <begin position="1118"/>
        <end position="1143"/>
    </location>
</feature>
<gene>
    <name evidence="4" type="ORF">TSOC_007082</name>
</gene>
<dbReference type="PANTHER" id="PTHR24216">
    <property type="entry name" value="PAXILLIN-RELATED"/>
    <property type="match status" value="1"/>
</dbReference>
<feature type="domain" description="LysM" evidence="3">
    <location>
        <begin position="49"/>
        <end position="98"/>
    </location>
</feature>
<accession>A0A2J8A1X1</accession>
<feature type="signal peptide" evidence="2">
    <location>
        <begin position="1"/>
        <end position="42"/>
    </location>
</feature>
<dbReference type="Gene3D" id="3.10.350.10">
    <property type="entry name" value="LysM domain"/>
    <property type="match status" value="2"/>
</dbReference>